<sequence>MRKRILVTTLIVVLLGMLVYSVVSAGILHRTLLDEAEVALAAVAAMYDGGGADDEAAAALSKDTGGMTVTFLDETGKVTGDSAGTETGEDLSSLEEVGEALAGGSGSAPREDADGVYRLWYCERTADGALIRIAMPVLTSGDVMLRTLPYLGWFMLLAVVFSLIFTYFATAWILRPVEELAEKSRTSAHISTKYPELDSITDILNRKNDELYEQVDIIKREQARVHSAQESKNEFISNITHEMNTPLTSIKGFADLLEAGSLDEEGTKKAVSVIKAQSDRLSGLIACIINYNELSDDELPSYECDVTAVARETAESLRPAVEALGVTLEVDADEGVTVSSRQERLTEIFGNLIRNAARYNKSGGSVTVRVRGGRTPFAEVEDTGIGIAEENLDKIFSRFFTVDKSHSGKNGGFGLGLAVVRKLCDRAGWKLTVRSKLGEGTCFRIEF</sequence>
<keyword evidence="7" id="KW-0812">Transmembrane</keyword>
<dbReference type="EC" id="2.7.13.3" evidence="2"/>
<evidence type="ECO:0000256" key="2">
    <source>
        <dbReference type="ARBA" id="ARBA00012438"/>
    </source>
</evidence>
<dbReference type="InterPro" id="IPR003594">
    <property type="entry name" value="HATPase_dom"/>
</dbReference>
<dbReference type="InterPro" id="IPR036097">
    <property type="entry name" value="HisK_dim/P_sf"/>
</dbReference>
<dbReference type="Pfam" id="PF00512">
    <property type="entry name" value="HisKA"/>
    <property type="match status" value="1"/>
</dbReference>
<protein>
    <recommendedName>
        <fullName evidence="2">histidine kinase</fullName>
        <ecNumber evidence="2">2.7.13.3</ecNumber>
    </recommendedName>
</protein>
<dbReference type="Proteomes" id="UP000886857">
    <property type="component" value="Unassembled WGS sequence"/>
</dbReference>
<evidence type="ECO:0000256" key="3">
    <source>
        <dbReference type="ARBA" id="ARBA00022553"/>
    </source>
</evidence>
<accession>A0A9D1NAH4</accession>
<feature type="domain" description="Histidine kinase" evidence="8">
    <location>
        <begin position="238"/>
        <end position="447"/>
    </location>
</feature>
<reference evidence="9" key="2">
    <citation type="journal article" date="2021" name="PeerJ">
        <title>Extensive microbial diversity within the chicken gut microbiome revealed by metagenomics and culture.</title>
        <authorList>
            <person name="Gilroy R."/>
            <person name="Ravi A."/>
            <person name="Getino M."/>
            <person name="Pursley I."/>
            <person name="Horton D.L."/>
            <person name="Alikhan N.F."/>
            <person name="Baker D."/>
            <person name="Gharbi K."/>
            <person name="Hall N."/>
            <person name="Watson M."/>
            <person name="Adriaenssens E.M."/>
            <person name="Foster-Nyarko E."/>
            <person name="Jarju S."/>
            <person name="Secka A."/>
            <person name="Antonio M."/>
            <person name="Oren A."/>
            <person name="Chaudhuri R.R."/>
            <person name="La Ragione R."/>
            <person name="Hildebrand F."/>
            <person name="Pallen M.J."/>
        </authorList>
    </citation>
    <scope>NUCLEOTIDE SEQUENCE</scope>
    <source>
        <strain evidence="9">10406</strain>
    </source>
</reference>
<evidence type="ECO:0000256" key="6">
    <source>
        <dbReference type="ARBA" id="ARBA00023012"/>
    </source>
</evidence>
<name>A0A9D1NAH4_9FIRM</name>
<dbReference type="Gene3D" id="3.30.565.10">
    <property type="entry name" value="Histidine kinase-like ATPase, C-terminal domain"/>
    <property type="match status" value="1"/>
</dbReference>
<dbReference type="SMART" id="SM00387">
    <property type="entry name" value="HATPase_c"/>
    <property type="match status" value="1"/>
</dbReference>
<dbReference type="Pfam" id="PF02518">
    <property type="entry name" value="HATPase_c"/>
    <property type="match status" value="1"/>
</dbReference>
<dbReference type="InterPro" id="IPR005467">
    <property type="entry name" value="His_kinase_dom"/>
</dbReference>
<proteinExistence type="predicted"/>
<evidence type="ECO:0000313" key="9">
    <source>
        <dbReference type="EMBL" id="HIU99429.1"/>
    </source>
</evidence>
<dbReference type="SUPFAM" id="SSF47384">
    <property type="entry name" value="Homodimeric domain of signal transducing histidine kinase"/>
    <property type="match status" value="1"/>
</dbReference>
<keyword evidence="5 9" id="KW-0418">Kinase</keyword>
<comment type="caution">
    <text evidence="9">The sequence shown here is derived from an EMBL/GenBank/DDBJ whole genome shotgun (WGS) entry which is preliminary data.</text>
</comment>
<evidence type="ECO:0000256" key="7">
    <source>
        <dbReference type="SAM" id="Phobius"/>
    </source>
</evidence>
<evidence type="ECO:0000256" key="4">
    <source>
        <dbReference type="ARBA" id="ARBA00022679"/>
    </source>
</evidence>
<feature type="transmembrane region" description="Helical" evidence="7">
    <location>
        <begin position="150"/>
        <end position="174"/>
    </location>
</feature>
<keyword evidence="6" id="KW-0902">Two-component regulatory system</keyword>
<dbReference type="CDD" id="cd00082">
    <property type="entry name" value="HisKA"/>
    <property type="match status" value="1"/>
</dbReference>
<dbReference type="SUPFAM" id="SSF55874">
    <property type="entry name" value="ATPase domain of HSP90 chaperone/DNA topoisomerase II/histidine kinase"/>
    <property type="match status" value="1"/>
</dbReference>
<dbReference type="InterPro" id="IPR004358">
    <property type="entry name" value="Sig_transdc_His_kin-like_C"/>
</dbReference>
<dbReference type="PROSITE" id="PS50109">
    <property type="entry name" value="HIS_KIN"/>
    <property type="match status" value="1"/>
</dbReference>
<dbReference type="Gene3D" id="1.10.287.130">
    <property type="match status" value="1"/>
</dbReference>
<evidence type="ECO:0000259" key="8">
    <source>
        <dbReference type="PROSITE" id="PS50109"/>
    </source>
</evidence>
<evidence type="ECO:0000313" key="10">
    <source>
        <dbReference type="Proteomes" id="UP000886857"/>
    </source>
</evidence>
<gene>
    <name evidence="9" type="ORF">IAC73_06270</name>
</gene>
<dbReference type="PANTHER" id="PTHR43711:SF1">
    <property type="entry name" value="HISTIDINE KINASE 1"/>
    <property type="match status" value="1"/>
</dbReference>
<dbReference type="SMART" id="SM00388">
    <property type="entry name" value="HisKA"/>
    <property type="match status" value="1"/>
</dbReference>
<dbReference type="PANTHER" id="PTHR43711">
    <property type="entry name" value="TWO-COMPONENT HISTIDINE KINASE"/>
    <property type="match status" value="1"/>
</dbReference>
<keyword evidence="3" id="KW-0597">Phosphoprotein</keyword>
<organism evidence="9 10">
    <name type="scientific">Candidatus Limadaptatus stercoripullorum</name>
    <dbReference type="NCBI Taxonomy" id="2840846"/>
    <lineage>
        <taxon>Bacteria</taxon>
        <taxon>Bacillati</taxon>
        <taxon>Bacillota</taxon>
        <taxon>Clostridia</taxon>
        <taxon>Eubacteriales</taxon>
        <taxon>Candidatus Limadaptatus</taxon>
    </lineage>
</organism>
<dbReference type="AlphaFoldDB" id="A0A9D1NAH4"/>
<dbReference type="InterPro" id="IPR036890">
    <property type="entry name" value="HATPase_C_sf"/>
</dbReference>
<dbReference type="GO" id="GO:0000155">
    <property type="term" value="F:phosphorelay sensor kinase activity"/>
    <property type="evidence" value="ECO:0007669"/>
    <property type="project" value="InterPro"/>
</dbReference>
<evidence type="ECO:0000256" key="1">
    <source>
        <dbReference type="ARBA" id="ARBA00000085"/>
    </source>
</evidence>
<keyword evidence="7" id="KW-1133">Transmembrane helix</keyword>
<keyword evidence="7" id="KW-0472">Membrane</keyword>
<evidence type="ECO:0000256" key="5">
    <source>
        <dbReference type="ARBA" id="ARBA00022777"/>
    </source>
</evidence>
<reference evidence="9" key="1">
    <citation type="submission" date="2020-10" db="EMBL/GenBank/DDBJ databases">
        <authorList>
            <person name="Gilroy R."/>
        </authorList>
    </citation>
    <scope>NUCLEOTIDE SEQUENCE</scope>
    <source>
        <strain evidence="9">10406</strain>
    </source>
</reference>
<keyword evidence="4" id="KW-0808">Transferase</keyword>
<comment type="catalytic activity">
    <reaction evidence="1">
        <text>ATP + protein L-histidine = ADP + protein N-phospho-L-histidine.</text>
        <dbReference type="EC" id="2.7.13.3"/>
    </reaction>
</comment>
<dbReference type="PRINTS" id="PR00344">
    <property type="entry name" value="BCTRLSENSOR"/>
</dbReference>
<dbReference type="InterPro" id="IPR003661">
    <property type="entry name" value="HisK_dim/P_dom"/>
</dbReference>
<dbReference type="EMBL" id="DVOE01000093">
    <property type="protein sequence ID" value="HIU99429.1"/>
    <property type="molecule type" value="Genomic_DNA"/>
</dbReference>
<dbReference type="InterPro" id="IPR050736">
    <property type="entry name" value="Sensor_HK_Regulatory"/>
</dbReference>